<organism evidence="4 5">
    <name type="scientific">Microscilla marina ATCC 23134</name>
    <dbReference type="NCBI Taxonomy" id="313606"/>
    <lineage>
        <taxon>Bacteria</taxon>
        <taxon>Pseudomonadati</taxon>
        <taxon>Bacteroidota</taxon>
        <taxon>Cytophagia</taxon>
        <taxon>Cytophagales</taxon>
        <taxon>Microscillaceae</taxon>
        <taxon>Microscilla</taxon>
    </lineage>
</organism>
<protein>
    <recommendedName>
        <fullName evidence="3">Outer membrane protein beta-barrel domain-containing protein</fullName>
    </recommendedName>
</protein>
<dbReference type="Proteomes" id="UP000004095">
    <property type="component" value="Unassembled WGS sequence"/>
</dbReference>
<evidence type="ECO:0000256" key="2">
    <source>
        <dbReference type="SAM" id="SignalP"/>
    </source>
</evidence>
<comment type="caution">
    <text evidence="4">The sequence shown here is derived from an EMBL/GenBank/DDBJ whole genome shotgun (WGS) entry which is preliminary data.</text>
</comment>
<sequence length="179" mass="19674">MKKLTLLVVLIFVALNLQAQNNHYAKGRWMLGGNIAFVNATFENTINGVTTSSTQNVFNISPQVGYFITPGFALTLNTDFNFSNVANTVSLQPGVRGYVVKDLFLAGRVGWGQTNVKDSNTEVSNFNWQVGVGYSFFLAPNVALEPGLYYQYTRDTNSVSSSENVSRVINLGLGLRVFL</sequence>
<feature type="domain" description="Outer membrane protein beta-barrel" evidence="3">
    <location>
        <begin position="9"/>
        <end position="176"/>
    </location>
</feature>
<keyword evidence="1 2" id="KW-0732">Signal</keyword>
<dbReference type="InterPro" id="IPR027385">
    <property type="entry name" value="Beta-barrel_OMP"/>
</dbReference>
<dbReference type="OrthoDB" id="945117at2"/>
<gene>
    <name evidence="4" type="ORF">M23134_03293</name>
</gene>
<evidence type="ECO:0000313" key="4">
    <source>
        <dbReference type="EMBL" id="EAY30655.1"/>
    </source>
</evidence>
<feature type="signal peptide" evidence="2">
    <location>
        <begin position="1"/>
        <end position="19"/>
    </location>
</feature>
<keyword evidence="5" id="KW-1185">Reference proteome</keyword>
<proteinExistence type="predicted"/>
<dbReference type="InterPro" id="IPR011250">
    <property type="entry name" value="OMP/PagP_B-barrel"/>
</dbReference>
<dbReference type="AlphaFoldDB" id="A1ZGN8"/>
<evidence type="ECO:0000259" key="3">
    <source>
        <dbReference type="Pfam" id="PF13505"/>
    </source>
</evidence>
<dbReference type="SUPFAM" id="SSF56925">
    <property type="entry name" value="OMPA-like"/>
    <property type="match status" value="1"/>
</dbReference>
<dbReference type="EMBL" id="AAWS01000006">
    <property type="protein sequence ID" value="EAY30655.1"/>
    <property type="molecule type" value="Genomic_DNA"/>
</dbReference>
<dbReference type="eggNOG" id="COG3468">
    <property type="taxonomic scope" value="Bacteria"/>
</dbReference>
<feature type="chain" id="PRO_5002642168" description="Outer membrane protein beta-barrel domain-containing protein" evidence="2">
    <location>
        <begin position="20"/>
        <end position="179"/>
    </location>
</feature>
<accession>A1ZGN8</accession>
<name>A1ZGN8_MICM2</name>
<reference evidence="4 5" key="1">
    <citation type="submission" date="2007-01" db="EMBL/GenBank/DDBJ databases">
        <authorList>
            <person name="Haygood M."/>
            <person name="Podell S."/>
            <person name="Anderson C."/>
            <person name="Hopkinson B."/>
            <person name="Roe K."/>
            <person name="Barbeau K."/>
            <person name="Gaasterland T."/>
            <person name="Ferriera S."/>
            <person name="Johnson J."/>
            <person name="Kravitz S."/>
            <person name="Beeson K."/>
            <person name="Sutton G."/>
            <person name="Rogers Y.-H."/>
            <person name="Friedman R."/>
            <person name="Frazier M."/>
            <person name="Venter J.C."/>
        </authorList>
    </citation>
    <scope>NUCLEOTIDE SEQUENCE [LARGE SCALE GENOMIC DNA]</scope>
    <source>
        <strain evidence="4 5">ATCC 23134</strain>
    </source>
</reference>
<dbReference type="RefSeq" id="WP_002694983.1">
    <property type="nucleotide sequence ID" value="NZ_AAWS01000006.1"/>
</dbReference>
<evidence type="ECO:0000313" key="5">
    <source>
        <dbReference type="Proteomes" id="UP000004095"/>
    </source>
</evidence>
<dbReference type="Gene3D" id="2.40.160.20">
    <property type="match status" value="1"/>
</dbReference>
<dbReference type="Pfam" id="PF13505">
    <property type="entry name" value="OMP_b-brl"/>
    <property type="match status" value="1"/>
</dbReference>
<evidence type="ECO:0000256" key="1">
    <source>
        <dbReference type="ARBA" id="ARBA00022729"/>
    </source>
</evidence>